<reference evidence="2" key="1">
    <citation type="journal article" date="2022" name="bioRxiv">
        <title>Sequencing and chromosome-scale assembly of the giantPleurodeles waltlgenome.</title>
        <authorList>
            <person name="Brown T."/>
            <person name="Elewa A."/>
            <person name="Iarovenko S."/>
            <person name="Subramanian E."/>
            <person name="Araus A.J."/>
            <person name="Petzold A."/>
            <person name="Susuki M."/>
            <person name="Suzuki K.-i.T."/>
            <person name="Hayashi T."/>
            <person name="Toyoda A."/>
            <person name="Oliveira C."/>
            <person name="Osipova E."/>
            <person name="Leigh N.D."/>
            <person name="Simon A."/>
            <person name="Yun M.H."/>
        </authorList>
    </citation>
    <scope>NUCLEOTIDE SEQUENCE</scope>
    <source>
        <strain evidence="2">20211129_DDA</strain>
        <tissue evidence="2">Liver</tissue>
    </source>
</reference>
<keyword evidence="3" id="KW-1185">Reference proteome</keyword>
<dbReference type="EMBL" id="JANPWB010000015">
    <property type="protein sequence ID" value="KAJ1088891.1"/>
    <property type="molecule type" value="Genomic_DNA"/>
</dbReference>
<dbReference type="Proteomes" id="UP001066276">
    <property type="component" value="Chromosome 11"/>
</dbReference>
<comment type="caution">
    <text evidence="2">The sequence shown here is derived from an EMBL/GenBank/DDBJ whole genome shotgun (WGS) entry which is preliminary data.</text>
</comment>
<evidence type="ECO:0000313" key="3">
    <source>
        <dbReference type="Proteomes" id="UP001066276"/>
    </source>
</evidence>
<name>A0AAV7LB86_PLEWA</name>
<dbReference type="AlphaFoldDB" id="A0AAV7LB86"/>
<gene>
    <name evidence="2" type="ORF">NDU88_002045</name>
</gene>
<evidence type="ECO:0000256" key="1">
    <source>
        <dbReference type="SAM" id="MobiDB-lite"/>
    </source>
</evidence>
<proteinExistence type="predicted"/>
<feature type="region of interest" description="Disordered" evidence="1">
    <location>
        <begin position="28"/>
        <end position="47"/>
    </location>
</feature>
<protein>
    <submittedName>
        <fullName evidence="2">Uncharacterized protein</fullName>
    </submittedName>
</protein>
<sequence>MLITYRGQTKEYFDPHDLESFLNDLEEDDSGMEHKSTSSVGEELARTQDGRAVKELCRPPRILNKILHSKQIDKPETALPLLVIAPQRCASQRSFRIGAGLTVASGSRKVGVPGGEAWLGSLSAGRPWWIRGV</sequence>
<accession>A0AAV7LB86</accession>
<organism evidence="2 3">
    <name type="scientific">Pleurodeles waltl</name>
    <name type="common">Iberian ribbed newt</name>
    <dbReference type="NCBI Taxonomy" id="8319"/>
    <lineage>
        <taxon>Eukaryota</taxon>
        <taxon>Metazoa</taxon>
        <taxon>Chordata</taxon>
        <taxon>Craniata</taxon>
        <taxon>Vertebrata</taxon>
        <taxon>Euteleostomi</taxon>
        <taxon>Amphibia</taxon>
        <taxon>Batrachia</taxon>
        <taxon>Caudata</taxon>
        <taxon>Salamandroidea</taxon>
        <taxon>Salamandridae</taxon>
        <taxon>Pleurodelinae</taxon>
        <taxon>Pleurodeles</taxon>
    </lineage>
</organism>
<evidence type="ECO:0000313" key="2">
    <source>
        <dbReference type="EMBL" id="KAJ1088891.1"/>
    </source>
</evidence>